<keyword evidence="7 11" id="KW-1133">Transmembrane helix</keyword>
<evidence type="ECO:0000256" key="4">
    <source>
        <dbReference type="ARBA" id="ARBA00022475"/>
    </source>
</evidence>
<dbReference type="InterPro" id="IPR018000">
    <property type="entry name" value="Neurotransmitter_ion_chnl_CS"/>
</dbReference>
<evidence type="ECO:0000256" key="1">
    <source>
        <dbReference type="ARBA" id="ARBA00004141"/>
    </source>
</evidence>
<dbReference type="PANTHER" id="PTHR18945">
    <property type="entry name" value="NEUROTRANSMITTER GATED ION CHANNEL"/>
    <property type="match status" value="1"/>
</dbReference>
<evidence type="ECO:0000256" key="2">
    <source>
        <dbReference type="ARBA" id="ARBA00004236"/>
    </source>
</evidence>
<feature type="domain" description="Neurotransmitter-gated ion-channel ligand-binding" evidence="12">
    <location>
        <begin position="27"/>
        <end position="212"/>
    </location>
</feature>
<dbReference type="InterPro" id="IPR036734">
    <property type="entry name" value="Neur_chan_lig-bd_sf"/>
</dbReference>
<dbReference type="InterPro" id="IPR036719">
    <property type="entry name" value="Neuro-gated_channel_TM_sf"/>
</dbReference>
<dbReference type="CDD" id="cd19049">
    <property type="entry name" value="LGIC_TM_anion"/>
    <property type="match status" value="1"/>
</dbReference>
<feature type="transmembrane region" description="Helical" evidence="11">
    <location>
        <begin position="235"/>
        <end position="257"/>
    </location>
</feature>
<keyword evidence="15" id="KW-1185">Reference proteome</keyword>
<proteinExistence type="inferred from homology"/>
<reference evidence="14" key="1">
    <citation type="submission" date="2022-11" db="EMBL/GenBank/DDBJ databases">
        <title>Centuries of genome instability and evolution in soft-shell clam transmissible cancer (bioRxiv).</title>
        <authorList>
            <person name="Hart S.F.M."/>
            <person name="Yonemitsu M.A."/>
            <person name="Giersch R.M."/>
            <person name="Beal B.F."/>
            <person name="Arriagada G."/>
            <person name="Davis B.W."/>
            <person name="Ostrander E.A."/>
            <person name="Goff S.P."/>
            <person name="Metzger M.J."/>
        </authorList>
    </citation>
    <scope>NUCLEOTIDE SEQUENCE</scope>
    <source>
        <strain evidence="14">MELC-2E11</strain>
        <tissue evidence="14">Siphon/mantle</tissue>
    </source>
</reference>
<accession>A0ABY7DR58</accession>
<evidence type="ECO:0000313" key="14">
    <source>
        <dbReference type="EMBL" id="WAQ99081.1"/>
    </source>
</evidence>
<dbReference type="SUPFAM" id="SSF63712">
    <property type="entry name" value="Nicotinic receptor ligand binding domain-like"/>
    <property type="match status" value="1"/>
</dbReference>
<evidence type="ECO:0000256" key="11">
    <source>
        <dbReference type="RuleBase" id="RU000687"/>
    </source>
</evidence>
<dbReference type="InterPro" id="IPR006028">
    <property type="entry name" value="GABAA/Glycine_rcpt"/>
</dbReference>
<protein>
    <submittedName>
        <fullName evidence="14">GLRA1-like protein</fullName>
    </submittedName>
</protein>
<dbReference type="InterPro" id="IPR038050">
    <property type="entry name" value="Neuro_actylchol_rec"/>
</dbReference>
<sequence>MITVWLLVLMVFMERSSLASGNSTMSTIIENIFQGYDKKLPPRYHYATSERQVLVSLNIYIYAIFSINEAAMEYSASILIRERWVDERLTFDPADGIAVLELEQALFDDVWVPDPYIVNEKKSEFHNVATPNKLIHIYSNGTVQFSARVTGTFFCPMYLQKYPFDKQTCKLELEIGHTLQTMKFVWSEDMVSQADNIHLLQYELSHVHSYGCEKSYYGTEKYPCVGVRLFLVRKYMYHVVQVYLPSLLIVLMSWVNFWLDCTAVPARISIGVLTVLTMTTMTSGAHADLPQVSYLKAIDTYLAVCLAFIFGGLLEFACVNVLIRNERKGRASGYTGTKHTSKEPSGENRLDGLKCCNGCVQREKEPERKVSLSDETRTGDGLLKTKPSQLGWTCFWNLSNHGKARFVDKISRVLFPSLFIAFNIGYWWYYLSWEPDEEN</sequence>
<feature type="transmembrane region" description="Helical" evidence="11">
    <location>
        <begin position="301"/>
        <end position="323"/>
    </location>
</feature>
<evidence type="ECO:0000256" key="6">
    <source>
        <dbReference type="ARBA" id="ARBA00022729"/>
    </source>
</evidence>
<evidence type="ECO:0000259" key="13">
    <source>
        <dbReference type="Pfam" id="PF02932"/>
    </source>
</evidence>
<evidence type="ECO:0000313" key="15">
    <source>
        <dbReference type="Proteomes" id="UP001164746"/>
    </source>
</evidence>
<feature type="chain" id="PRO_5044965575" evidence="11">
    <location>
        <begin position="22"/>
        <end position="439"/>
    </location>
</feature>
<dbReference type="Pfam" id="PF02932">
    <property type="entry name" value="Neur_chan_memb"/>
    <property type="match status" value="1"/>
</dbReference>
<evidence type="ECO:0000256" key="10">
    <source>
        <dbReference type="ARBA" id="ARBA00023303"/>
    </source>
</evidence>
<dbReference type="NCBIfam" id="TIGR00860">
    <property type="entry name" value="LIC"/>
    <property type="match status" value="1"/>
</dbReference>
<keyword evidence="5 11" id="KW-0812">Transmembrane</keyword>
<dbReference type="PROSITE" id="PS00236">
    <property type="entry name" value="NEUROTR_ION_CHANNEL"/>
    <property type="match status" value="1"/>
</dbReference>
<evidence type="ECO:0000256" key="8">
    <source>
        <dbReference type="ARBA" id="ARBA00023065"/>
    </source>
</evidence>
<evidence type="ECO:0000256" key="3">
    <source>
        <dbReference type="ARBA" id="ARBA00022448"/>
    </source>
</evidence>
<dbReference type="Gene3D" id="2.70.170.10">
    <property type="entry name" value="Neurotransmitter-gated ion-channel ligand-binding domain"/>
    <property type="match status" value="1"/>
</dbReference>
<comment type="similarity">
    <text evidence="11">Belongs to the ligand-gated ion channel (TC 1.A.9) family.</text>
</comment>
<feature type="transmembrane region" description="Helical" evidence="11">
    <location>
        <begin position="264"/>
        <end position="281"/>
    </location>
</feature>
<dbReference type="InterPro" id="IPR006029">
    <property type="entry name" value="Neurotrans-gated_channel_TM"/>
</dbReference>
<evidence type="ECO:0000256" key="7">
    <source>
        <dbReference type="ARBA" id="ARBA00022989"/>
    </source>
</evidence>
<dbReference type="SUPFAM" id="SSF90112">
    <property type="entry name" value="Neurotransmitter-gated ion-channel transmembrane pore"/>
    <property type="match status" value="1"/>
</dbReference>
<keyword evidence="10 11" id="KW-0407">Ion channel</keyword>
<name>A0ABY7DR58_MYAAR</name>
<feature type="transmembrane region" description="Helical" evidence="11">
    <location>
        <begin position="413"/>
        <end position="431"/>
    </location>
</feature>
<dbReference type="PRINTS" id="PR00253">
    <property type="entry name" value="GABAARECEPTR"/>
</dbReference>
<organism evidence="14 15">
    <name type="scientific">Mya arenaria</name>
    <name type="common">Soft-shell clam</name>
    <dbReference type="NCBI Taxonomy" id="6604"/>
    <lineage>
        <taxon>Eukaryota</taxon>
        <taxon>Metazoa</taxon>
        <taxon>Spiralia</taxon>
        <taxon>Lophotrochozoa</taxon>
        <taxon>Mollusca</taxon>
        <taxon>Bivalvia</taxon>
        <taxon>Autobranchia</taxon>
        <taxon>Heteroconchia</taxon>
        <taxon>Euheterodonta</taxon>
        <taxon>Imparidentia</taxon>
        <taxon>Neoheterodontei</taxon>
        <taxon>Myida</taxon>
        <taxon>Myoidea</taxon>
        <taxon>Myidae</taxon>
        <taxon>Mya</taxon>
    </lineage>
</organism>
<keyword evidence="3 11" id="KW-0813">Transport</keyword>
<keyword evidence="6 11" id="KW-0732">Signal</keyword>
<comment type="subcellular location">
    <subcellularLocation>
        <location evidence="2">Cell membrane</location>
    </subcellularLocation>
    <subcellularLocation>
        <location evidence="1">Membrane</location>
        <topology evidence="1">Multi-pass membrane protein</topology>
    </subcellularLocation>
</comment>
<feature type="signal peptide" evidence="11">
    <location>
        <begin position="1"/>
        <end position="21"/>
    </location>
</feature>
<dbReference type="Pfam" id="PF02931">
    <property type="entry name" value="Neur_chan_LBD"/>
    <property type="match status" value="1"/>
</dbReference>
<evidence type="ECO:0000256" key="9">
    <source>
        <dbReference type="ARBA" id="ARBA00023136"/>
    </source>
</evidence>
<dbReference type="InterPro" id="IPR006201">
    <property type="entry name" value="Neur_channel"/>
</dbReference>
<gene>
    <name evidence="14" type="ORF">MAR_023454</name>
</gene>
<dbReference type="Gene3D" id="1.20.58.390">
    <property type="entry name" value="Neurotransmitter-gated ion-channel transmembrane domain"/>
    <property type="match status" value="1"/>
</dbReference>
<dbReference type="Proteomes" id="UP001164746">
    <property type="component" value="Chromosome 3"/>
</dbReference>
<keyword evidence="4" id="KW-1003">Cell membrane</keyword>
<feature type="domain" description="Neurotransmitter-gated ion-channel transmembrane" evidence="13">
    <location>
        <begin position="242"/>
        <end position="328"/>
    </location>
</feature>
<evidence type="ECO:0000259" key="12">
    <source>
        <dbReference type="Pfam" id="PF02931"/>
    </source>
</evidence>
<dbReference type="PRINTS" id="PR00252">
    <property type="entry name" value="NRIONCHANNEL"/>
</dbReference>
<evidence type="ECO:0000256" key="5">
    <source>
        <dbReference type="ARBA" id="ARBA00022692"/>
    </source>
</evidence>
<dbReference type="EMBL" id="CP111014">
    <property type="protein sequence ID" value="WAQ99081.1"/>
    <property type="molecule type" value="Genomic_DNA"/>
</dbReference>
<dbReference type="InterPro" id="IPR006202">
    <property type="entry name" value="Neur_chan_lig-bd"/>
</dbReference>
<keyword evidence="8 11" id="KW-0406">Ion transport</keyword>
<keyword evidence="9 11" id="KW-0472">Membrane</keyword>